<evidence type="ECO:0000313" key="7">
    <source>
        <dbReference type="RefSeq" id="XP_016477373.1"/>
    </source>
</evidence>
<keyword evidence="5 6" id="KW-0472">Membrane</keyword>
<accession>A0A1S4ALR2</accession>
<proteinExistence type="predicted"/>
<evidence type="ECO:0000256" key="3">
    <source>
        <dbReference type="ARBA" id="ARBA00022692"/>
    </source>
</evidence>
<evidence type="ECO:0000256" key="5">
    <source>
        <dbReference type="ARBA" id="ARBA00023136"/>
    </source>
</evidence>
<evidence type="ECO:0000256" key="2">
    <source>
        <dbReference type="ARBA" id="ARBA00022448"/>
    </source>
</evidence>
<evidence type="ECO:0000256" key="4">
    <source>
        <dbReference type="ARBA" id="ARBA00022989"/>
    </source>
</evidence>
<sequence length="164" mass="18325">MKAEGSALSSAGSYHRLAYHEVINDDNQNKIFTSDDSRLRQLGYKQELYRGLSFIANFSFTFAIVSVLTGISTLYNQALTFGGPITLVYGWPIVSLMTLIVGLAMAEICSAYPTSAGLYYWSAKLSGNYFGPFASWITGWYILFFSALVVPFLPKKNFSYFRIP</sequence>
<dbReference type="Pfam" id="PF13520">
    <property type="entry name" value="AA_permease_2"/>
    <property type="match status" value="1"/>
</dbReference>
<dbReference type="OMA" id="WPIVSLM"/>
<dbReference type="PANTHER" id="PTHR45649:SF30">
    <property type="entry name" value="AMINO-ACID PERMEASE BAT1"/>
    <property type="match status" value="1"/>
</dbReference>
<dbReference type="InterPro" id="IPR002293">
    <property type="entry name" value="AA/rel_permease1"/>
</dbReference>
<comment type="subcellular location">
    <subcellularLocation>
        <location evidence="1">Membrane</location>
        <topology evidence="1">Multi-pass membrane protein</topology>
    </subcellularLocation>
</comment>
<dbReference type="RefSeq" id="XP_016477373.1">
    <property type="nucleotide sequence ID" value="XM_016621887.1"/>
</dbReference>
<dbReference type="GO" id="GO:0016020">
    <property type="term" value="C:membrane"/>
    <property type="evidence" value="ECO:0007669"/>
    <property type="project" value="UniProtKB-SubCell"/>
</dbReference>
<name>A0A1S4ALR2_TOBAC</name>
<dbReference type="PROSITE" id="PS00218">
    <property type="entry name" value="AMINO_ACID_PERMEASE_1"/>
    <property type="match status" value="1"/>
</dbReference>
<dbReference type="AlphaFoldDB" id="A0A1S4ALR2"/>
<evidence type="ECO:0000256" key="1">
    <source>
        <dbReference type="ARBA" id="ARBA00004141"/>
    </source>
</evidence>
<keyword evidence="3 6" id="KW-0812">Transmembrane</keyword>
<feature type="transmembrane region" description="Helical" evidence="6">
    <location>
        <begin position="133"/>
        <end position="153"/>
    </location>
</feature>
<keyword evidence="2" id="KW-0813">Transport</keyword>
<dbReference type="GO" id="GO:0022857">
    <property type="term" value="F:transmembrane transporter activity"/>
    <property type="evidence" value="ECO:0007669"/>
    <property type="project" value="InterPro"/>
</dbReference>
<dbReference type="Gene3D" id="1.20.1740.10">
    <property type="entry name" value="Amino acid/polyamine transporter I"/>
    <property type="match status" value="1"/>
</dbReference>
<dbReference type="OrthoDB" id="3257095at2759"/>
<keyword evidence="4 6" id="KW-1133">Transmembrane helix</keyword>
<evidence type="ECO:0000256" key="6">
    <source>
        <dbReference type="SAM" id="Phobius"/>
    </source>
</evidence>
<protein>
    <submittedName>
        <fullName evidence="7">Amino-acid permease BAT1 homolog</fullName>
    </submittedName>
</protein>
<organism evidence="7">
    <name type="scientific">Nicotiana tabacum</name>
    <name type="common">Common tobacco</name>
    <dbReference type="NCBI Taxonomy" id="4097"/>
    <lineage>
        <taxon>Eukaryota</taxon>
        <taxon>Viridiplantae</taxon>
        <taxon>Streptophyta</taxon>
        <taxon>Embryophyta</taxon>
        <taxon>Tracheophyta</taxon>
        <taxon>Spermatophyta</taxon>
        <taxon>Magnoliopsida</taxon>
        <taxon>eudicotyledons</taxon>
        <taxon>Gunneridae</taxon>
        <taxon>Pentapetalae</taxon>
        <taxon>asterids</taxon>
        <taxon>lamiids</taxon>
        <taxon>Solanales</taxon>
        <taxon>Solanaceae</taxon>
        <taxon>Nicotianoideae</taxon>
        <taxon>Nicotianeae</taxon>
        <taxon>Nicotiana</taxon>
    </lineage>
</organism>
<dbReference type="PANTHER" id="PTHR45649">
    <property type="entry name" value="AMINO-ACID PERMEASE BAT1"/>
    <property type="match status" value="1"/>
</dbReference>
<dbReference type="InterPro" id="IPR004840">
    <property type="entry name" value="Amino_acid_permease_CS"/>
</dbReference>
<feature type="transmembrane region" description="Helical" evidence="6">
    <location>
        <begin position="54"/>
        <end position="75"/>
    </location>
</feature>
<dbReference type="KEGG" id="nta:107798855"/>
<dbReference type="GO" id="GO:0006865">
    <property type="term" value="P:amino acid transport"/>
    <property type="evidence" value="ECO:0007669"/>
    <property type="project" value="InterPro"/>
</dbReference>
<gene>
    <name evidence="7" type="primary">LOC107798855</name>
</gene>
<feature type="transmembrane region" description="Helical" evidence="6">
    <location>
        <begin position="87"/>
        <end position="113"/>
    </location>
</feature>
<dbReference type="PaxDb" id="4097-A0A1S4ALR2"/>
<reference evidence="7" key="1">
    <citation type="submission" date="2025-08" db="UniProtKB">
        <authorList>
            <consortium name="RefSeq"/>
        </authorList>
    </citation>
    <scope>IDENTIFICATION</scope>
</reference>